<organism evidence="3 4">
    <name type="scientific">Fusarium oxysporum NRRL 32931</name>
    <dbReference type="NCBI Taxonomy" id="660029"/>
    <lineage>
        <taxon>Eukaryota</taxon>
        <taxon>Fungi</taxon>
        <taxon>Dikarya</taxon>
        <taxon>Ascomycota</taxon>
        <taxon>Pezizomycotina</taxon>
        <taxon>Sordariomycetes</taxon>
        <taxon>Hypocreomycetidae</taxon>
        <taxon>Hypocreales</taxon>
        <taxon>Nectriaceae</taxon>
        <taxon>Fusarium</taxon>
        <taxon>Fusarium oxysporum species complex</taxon>
    </lineage>
</organism>
<dbReference type="Proteomes" id="UP000030753">
    <property type="component" value="Unassembled WGS sequence"/>
</dbReference>
<dbReference type="HOGENOM" id="CLU_208059_0_0_1"/>
<evidence type="ECO:0000313" key="3">
    <source>
        <dbReference type="EMBL" id="EWY92141.1"/>
    </source>
</evidence>
<gene>
    <name evidence="3" type="ORF">FOYG_05728</name>
</gene>
<evidence type="ECO:0000256" key="1">
    <source>
        <dbReference type="SAM" id="Coils"/>
    </source>
</evidence>
<sequence length="55" mass="6101">MFNQLMTDIQELKAEADQLEKDNLTKATDKLTKATNKHSCGVPQERDRPGQQAGG</sequence>
<accession>W9IHZ5</accession>
<protein>
    <submittedName>
        <fullName evidence="3">Uncharacterized protein</fullName>
    </submittedName>
</protein>
<feature type="coiled-coil region" evidence="1">
    <location>
        <begin position="2"/>
        <end position="29"/>
    </location>
</feature>
<keyword evidence="1" id="KW-0175">Coiled coil</keyword>
<evidence type="ECO:0000313" key="4">
    <source>
        <dbReference type="Proteomes" id="UP000030753"/>
    </source>
</evidence>
<name>W9IHZ5_FUSOX</name>
<dbReference type="EMBL" id="JH717842">
    <property type="protein sequence ID" value="EWY92141.1"/>
    <property type="molecule type" value="Genomic_DNA"/>
</dbReference>
<reference evidence="3 4" key="1">
    <citation type="submission" date="2011-06" db="EMBL/GenBank/DDBJ databases">
        <title>The Genome Sequence of Fusarium oxysporum FOSC 3-a.</title>
        <authorList>
            <consortium name="The Broad Institute Genome Sequencing Platform"/>
            <person name="Ma L.-J."/>
            <person name="Gale L.R."/>
            <person name="Schwartz D.C."/>
            <person name="Zhou S."/>
            <person name="Corby-Kistler H."/>
            <person name="Young S.K."/>
            <person name="Zeng Q."/>
            <person name="Gargeya S."/>
            <person name="Fitzgerald M."/>
            <person name="Haas B."/>
            <person name="Abouelleil A."/>
            <person name="Alvarado L."/>
            <person name="Arachchi H.M."/>
            <person name="Berlin A."/>
            <person name="Brown A."/>
            <person name="Chapman S.B."/>
            <person name="Chen Z."/>
            <person name="Dunbar C."/>
            <person name="Freedman E."/>
            <person name="Gearin G."/>
            <person name="Gellesch M."/>
            <person name="Goldberg J."/>
            <person name="Griggs A."/>
            <person name="Gujja S."/>
            <person name="Heiman D."/>
            <person name="Howarth C."/>
            <person name="Larson L."/>
            <person name="Lui A."/>
            <person name="MacDonald P.J.P."/>
            <person name="Mehta T."/>
            <person name="Montmayeur A."/>
            <person name="Murphy C."/>
            <person name="Neiman D."/>
            <person name="Pearson M."/>
            <person name="Priest M."/>
            <person name="Roberts A."/>
            <person name="Saif S."/>
            <person name="Shea T."/>
            <person name="Shenoy N."/>
            <person name="Sisk P."/>
            <person name="Stolte C."/>
            <person name="Sykes S."/>
            <person name="Wortman J."/>
            <person name="Nusbaum C."/>
            <person name="Birren B."/>
        </authorList>
    </citation>
    <scope>NUCLEOTIDE SEQUENCE [LARGE SCALE GENOMIC DNA]</scope>
    <source>
        <strain evidence="4">FOSC 3-a</strain>
    </source>
</reference>
<feature type="region of interest" description="Disordered" evidence="2">
    <location>
        <begin position="32"/>
        <end position="55"/>
    </location>
</feature>
<dbReference type="AlphaFoldDB" id="W9IHZ5"/>
<proteinExistence type="predicted"/>
<evidence type="ECO:0000256" key="2">
    <source>
        <dbReference type="SAM" id="MobiDB-lite"/>
    </source>
</evidence>